<name>A0A497EY31_9CREN</name>
<dbReference type="InterPro" id="IPR009053">
    <property type="entry name" value="Prefoldin"/>
</dbReference>
<evidence type="ECO:0000256" key="7">
    <source>
        <dbReference type="SAM" id="Coils"/>
    </source>
</evidence>
<dbReference type="EMBL" id="QMRA01000002">
    <property type="protein sequence ID" value="RLE55909.1"/>
    <property type="molecule type" value="Genomic_DNA"/>
</dbReference>
<comment type="function">
    <text evidence="4 5">Molecular chaperone capable of stabilizing a range of proteins. Seems to fulfill an ATP-independent, HSP70-like function in archaeal de novo protein folding.</text>
</comment>
<evidence type="ECO:0000313" key="8">
    <source>
        <dbReference type="EMBL" id="RLE51921.1"/>
    </source>
</evidence>
<dbReference type="GO" id="GO:0005737">
    <property type="term" value="C:cytoplasm"/>
    <property type="evidence" value="ECO:0007669"/>
    <property type="project" value="UniProtKB-SubCell"/>
</dbReference>
<comment type="similarity">
    <text evidence="5">Belongs to the prefoldin alpha subunit family.</text>
</comment>
<evidence type="ECO:0000256" key="6">
    <source>
        <dbReference type="NCBIfam" id="TIGR00293"/>
    </source>
</evidence>
<evidence type="ECO:0000256" key="1">
    <source>
        <dbReference type="ARBA" id="ARBA00010048"/>
    </source>
</evidence>
<protein>
    <recommendedName>
        <fullName evidence="5 6">Prefoldin subunit alpha</fullName>
    </recommendedName>
    <alternativeName>
        <fullName evidence="5">GimC subunit alpha</fullName>
    </alternativeName>
</protein>
<dbReference type="NCBIfam" id="TIGR00293">
    <property type="entry name" value="prefoldin subunit alpha"/>
    <property type="match status" value="1"/>
</dbReference>
<dbReference type="AlphaFoldDB" id="A0A497EY31"/>
<feature type="coiled-coil region" evidence="7">
    <location>
        <begin position="94"/>
        <end position="139"/>
    </location>
</feature>
<dbReference type="HAMAP" id="MF_00308">
    <property type="entry name" value="PfdA"/>
    <property type="match status" value="1"/>
</dbReference>
<dbReference type="SUPFAM" id="SSF46579">
    <property type="entry name" value="Prefoldin"/>
    <property type="match status" value="1"/>
</dbReference>
<comment type="subunit">
    <text evidence="2 5">Heterohexamer of two alpha and four beta subunits.</text>
</comment>
<evidence type="ECO:0000313" key="10">
    <source>
        <dbReference type="Proteomes" id="UP000268446"/>
    </source>
</evidence>
<keyword evidence="7" id="KW-0175">Coiled coil</keyword>
<comment type="similarity">
    <text evidence="1">Belongs to the prefoldin subunit alpha family.</text>
</comment>
<gene>
    <name evidence="5 8" type="primary">pfdA</name>
    <name evidence="8" type="ORF">DRJ20_01155</name>
    <name evidence="9" type="ORF">DRJ26_00210</name>
</gene>
<evidence type="ECO:0000256" key="2">
    <source>
        <dbReference type="ARBA" id="ARBA00011716"/>
    </source>
</evidence>
<evidence type="ECO:0000256" key="5">
    <source>
        <dbReference type="HAMAP-Rule" id="MF_00308"/>
    </source>
</evidence>
<dbReference type="Proteomes" id="UP000269499">
    <property type="component" value="Unassembled WGS sequence"/>
</dbReference>
<dbReference type="Gene3D" id="1.10.287.370">
    <property type="match status" value="1"/>
</dbReference>
<accession>A0A497EY31</accession>
<dbReference type="Pfam" id="PF02996">
    <property type="entry name" value="Prefoldin"/>
    <property type="match status" value="1"/>
</dbReference>
<comment type="subcellular location">
    <subcellularLocation>
        <location evidence="5">Cytoplasm</location>
    </subcellularLocation>
</comment>
<dbReference type="GO" id="GO:0051082">
    <property type="term" value="F:unfolded protein binding"/>
    <property type="evidence" value="ECO:0007669"/>
    <property type="project" value="UniProtKB-UniRule"/>
</dbReference>
<keyword evidence="5" id="KW-0963">Cytoplasm</keyword>
<evidence type="ECO:0000256" key="4">
    <source>
        <dbReference type="ARBA" id="ARBA00025077"/>
    </source>
</evidence>
<proteinExistence type="inferred from homology"/>
<evidence type="ECO:0000313" key="9">
    <source>
        <dbReference type="EMBL" id="RLE55909.1"/>
    </source>
</evidence>
<dbReference type="EMBL" id="QMQZ01000023">
    <property type="protein sequence ID" value="RLE51921.1"/>
    <property type="molecule type" value="Genomic_DNA"/>
</dbReference>
<dbReference type="GO" id="GO:0016272">
    <property type="term" value="C:prefoldin complex"/>
    <property type="evidence" value="ECO:0007669"/>
    <property type="project" value="UniProtKB-UniRule"/>
</dbReference>
<keyword evidence="3 5" id="KW-0143">Chaperone</keyword>
<dbReference type="GO" id="GO:0006457">
    <property type="term" value="P:protein folding"/>
    <property type="evidence" value="ECO:0007669"/>
    <property type="project" value="UniProtKB-UniRule"/>
</dbReference>
<reference evidence="10 11" key="1">
    <citation type="submission" date="2018-06" db="EMBL/GenBank/DDBJ databases">
        <title>Extensive metabolic versatility and redundancy in microbially diverse, dynamic hydrothermal sediments.</title>
        <authorList>
            <person name="Dombrowski N."/>
            <person name="Teske A."/>
            <person name="Baker B.J."/>
        </authorList>
    </citation>
    <scope>NUCLEOTIDE SEQUENCE [LARGE SCALE GENOMIC DNA]</scope>
    <source>
        <strain evidence="9">B20_G2</strain>
        <strain evidence="8">B29_G17</strain>
    </source>
</reference>
<comment type="caution">
    <text evidence="8">The sequence shown here is derived from an EMBL/GenBank/DDBJ whole genome shotgun (WGS) entry which is preliminary data.</text>
</comment>
<dbReference type="InterPro" id="IPR004127">
    <property type="entry name" value="Prefoldin_subunit_alpha"/>
</dbReference>
<dbReference type="CDD" id="cd23160">
    <property type="entry name" value="Prefoldin_alpha_GimC"/>
    <property type="match status" value="1"/>
</dbReference>
<evidence type="ECO:0000313" key="11">
    <source>
        <dbReference type="Proteomes" id="UP000269499"/>
    </source>
</evidence>
<dbReference type="Proteomes" id="UP000268446">
    <property type="component" value="Unassembled WGS sequence"/>
</dbReference>
<dbReference type="InterPro" id="IPR011599">
    <property type="entry name" value="PFD_alpha_archaea"/>
</dbReference>
<organism evidence="8 10">
    <name type="scientific">Thermoproteota archaeon</name>
    <dbReference type="NCBI Taxonomy" id="2056631"/>
    <lineage>
        <taxon>Archaea</taxon>
        <taxon>Thermoproteota</taxon>
    </lineage>
</organism>
<evidence type="ECO:0000256" key="3">
    <source>
        <dbReference type="ARBA" id="ARBA00023186"/>
    </source>
</evidence>
<sequence length="142" mass="16091">MSSSELNEKISKLYAELNMLNAIAESLQRHHDALSKMILDVQFALNTLKEIREIDKGHKALIPLGSLVMINVSIEDNQHALLNVGSGIIVKKPIADIEEYLEDYLSKLQREQLNTQKRLESVMGSISNLQVELNKLLQRARQ</sequence>